<sequence>MIIQPKNLLQLSVTNLYLEVKSTKMSTWCCSNEISNNFSQTSILATIFELQIEGSSRMVHGGG</sequence>
<reference evidence="1" key="1">
    <citation type="submission" date="2012-05" db="EMBL/GenBank/DDBJ databases">
        <authorList>
            <person name="Krishnakumar V."/>
            <person name="Cheung F."/>
            <person name="Xiao Y."/>
            <person name="Chan A."/>
            <person name="Moskal W.A."/>
            <person name="Town C.D."/>
        </authorList>
    </citation>
    <scope>NUCLEOTIDE SEQUENCE</scope>
</reference>
<accession>I3SRT0</accession>
<proteinExistence type="evidence at transcript level"/>
<protein>
    <submittedName>
        <fullName evidence="1">Uncharacterized protein</fullName>
    </submittedName>
</protein>
<evidence type="ECO:0000313" key="1">
    <source>
        <dbReference type="EMBL" id="AFK42972.1"/>
    </source>
</evidence>
<name>I3SRT0_MEDTR</name>
<dbReference type="AlphaFoldDB" id="I3SRT0"/>
<organism evidence="1">
    <name type="scientific">Medicago truncatula</name>
    <name type="common">Barrel medic</name>
    <name type="synonym">Medicago tribuloides</name>
    <dbReference type="NCBI Taxonomy" id="3880"/>
    <lineage>
        <taxon>Eukaryota</taxon>
        <taxon>Viridiplantae</taxon>
        <taxon>Streptophyta</taxon>
        <taxon>Embryophyta</taxon>
        <taxon>Tracheophyta</taxon>
        <taxon>Spermatophyta</taxon>
        <taxon>Magnoliopsida</taxon>
        <taxon>eudicotyledons</taxon>
        <taxon>Gunneridae</taxon>
        <taxon>Pentapetalae</taxon>
        <taxon>rosids</taxon>
        <taxon>fabids</taxon>
        <taxon>Fabales</taxon>
        <taxon>Fabaceae</taxon>
        <taxon>Papilionoideae</taxon>
        <taxon>50 kb inversion clade</taxon>
        <taxon>NPAAA clade</taxon>
        <taxon>Hologalegina</taxon>
        <taxon>IRL clade</taxon>
        <taxon>Trifolieae</taxon>
        <taxon>Medicago</taxon>
    </lineage>
</organism>
<dbReference type="EMBL" id="BT143178">
    <property type="protein sequence ID" value="AFK42972.1"/>
    <property type="molecule type" value="mRNA"/>
</dbReference>